<keyword evidence="4 7" id="KW-0689">Ribosomal protein</keyword>
<protein>
    <submittedName>
        <fullName evidence="7">Mitochondrial 54S ribosomal protein YmL27</fullName>
    </submittedName>
</protein>
<keyword evidence="3" id="KW-0809">Transit peptide</keyword>
<evidence type="ECO:0000256" key="5">
    <source>
        <dbReference type="ARBA" id="ARBA00023128"/>
    </source>
</evidence>
<evidence type="ECO:0000256" key="3">
    <source>
        <dbReference type="ARBA" id="ARBA00022946"/>
    </source>
</evidence>
<proteinExistence type="inferred from homology"/>
<gene>
    <name evidence="7" type="ORF">DAKH74_014300</name>
</gene>
<sequence>MEFSILHIIILCKLSKLQLHSRFAIVFLPHYSQLQVLHPHTTYTGGSGKQLSRIKVENTPRPVVLLPYLKGPWNGPHPTTQSSMKPTSVRYFSQSAVSQLTRPWKKYRDGTLFYGLSKSGNKRTPLTTKQGNKTMYKGTRASGIGHHTKFGEYVIDWTKVRTYVTPKFANDDLKPLLSANLPELRHEFKGYAKGPQDVDLYFEKLEEYVKHGKVQSEASDVNCYVERG</sequence>
<evidence type="ECO:0000313" key="7">
    <source>
        <dbReference type="EMBL" id="GMM54814.1"/>
    </source>
</evidence>
<dbReference type="PANTHER" id="PTHR21338:SF0">
    <property type="entry name" value="LARGE RIBOSOMAL SUBUNIT PROTEIN ML41"/>
    <property type="match status" value="1"/>
</dbReference>
<evidence type="ECO:0000313" key="8">
    <source>
        <dbReference type="Proteomes" id="UP001377567"/>
    </source>
</evidence>
<comment type="caution">
    <text evidence="7">The sequence shown here is derived from an EMBL/GenBank/DDBJ whole genome shotgun (WGS) entry which is preliminary data.</text>
</comment>
<dbReference type="Pfam" id="PF09809">
    <property type="entry name" value="MRP-L27"/>
    <property type="match status" value="1"/>
</dbReference>
<dbReference type="AlphaFoldDB" id="A0AAV5RWA0"/>
<dbReference type="Proteomes" id="UP001377567">
    <property type="component" value="Unassembled WGS sequence"/>
</dbReference>
<dbReference type="PANTHER" id="PTHR21338">
    <property type="entry name" value="MITOCHONDRIAL RIBOSOMAL PROTEIN L41"/>
    <property type="match status" value="1"/>
</dbReference>
<keyword evidence="5" id="KW-0496">Mitochondrion</keyword>
<dbReference type="GO" id="GO:0003735">
    <property type="term" value="F:structural constituent of ribosome"/>
    <property type="evidence" value="ECO:0007669"/>
    <property type="project" value="InterPro"/>
</dbReference>
<reference evidence="7 8" key="1">
    <citation type="journal article" date="2023" name="Elife">
        <title>Identification of key yeast species and microbe-microbe interactions impacting larval growth of Drosophila in the wild.</title>
        <authorList>
            <person name="Mure A."/>
            <person name="Sugiura Y."/>
            <person name="Maeda R."/>
            <person name="Honda K."/>
            <person name="Sakurai N."/>
            <person name="Takahashi Y."/>
            <person name="Watada M."/>
            <person name="Katoh T."/>
            <person name="Gotoh A."/>
            <person name="Gotoh Y."/>
            <person name="Taniguchi I."/>
            <person name="Nakamura K."/>
            <person name="Hayashi T."/>
            <person name="Katayama T."/>
            <person name="Uemura T."/>
            <person name="Hattori Y."/>
        </authorList>
    </citation>
    <scope>NUCLEOTIDE SEQUENCE [LARGE SCALE GENOMIC DNA]</scope>
    <source>
        <strain evidence="7 8">KH-74</strain>
    </source>
</reference>
<evidence type="ECO:0000256" key="4">
    <source>
        <dbReference type="ARBA" id="ARBA00022980"/>
    </source>
</evidence>
<dbReference type="InterPro" id="IPR019189">
    <property type="entry name" value="Ribosomal_mL41"/>
</dbReference>
<keyword evidence="8" id="KW-1185">Reference proteome</keyword>
<dbReference type="GO" id="GO:0006412">
    <property type="term" value="P:translation"/>
    <property type="evidence" value="ECO:0007669"/>
    <property type="project" value="TreeGrafter"/>
</dbReference>
<organism evidence="7 8">
    <name type="scientific">Maudiozyma humilis</name>
    <name type="common">Sour dough yeast</name>
    <name type="synonym">Kazachstania humilis</name>
    <dbReference type="NCBI Taxonomy" id="51915"/>
    <lineage>
        <taxon>Eukaryota</taxon>
        <taxon>Fungi</taxon>
        <taxon>Dikarya</taxon>
        <taxon>Ascomycota</taxon>
        <taxon>Saccharomycotina</taxon>
        <taxon>Saccharomycetes</taxon>
        <taxon>Saccharomycetales</taxon>
        <taxon>Saccharomycetaceae</taxon>
        <taxon>Maudiozyma</taxon>
    </lineage>
</organism>
<name>A0AAV5RWA0_MAUHU</name>
<keyword evidence="6" id="KW-0687">Ribonucleoprotein</keyword>
<comment type="similarity">
    <text evidence="2">Belongs to the mitochondrion-specific ribosomal protein mL41 family.</text>
</comment>
<accession>A0AAV5RWA0</accession>
<evidence type="ECO:0000256" key="1">
    <source>
        <dbReference type="ARBA" id="ARBA00004173"/>
    </source>
</evidence>
<evidence type="ECO:0000256" key="6">
    <source>
        <dbReference type="ARBA" id="ARBA00023274"/>
    </source>
</evidence>
<evidence type="ECO:0000256" key="2">
    <source>
        <dbReference type="ARBA" id="ARBA00010152"/>
    </source>
</evidence>
<dbReference type="EMBL" id="BTGD01000003">
    <property type="protein sequence ID" value="GMM54814.1"/>
    <property type="molecule type" value="Genomic_DNA"/>
</dbReference>
<dbReference type="GO" id="GO:0005762">
    <property type="term" value="C:mitochondrial large ribosomal subunit"/>
    <property type="evidence" value="ECO:0007669"/>
    <property type="project" value="InterPro"/>
</dbReference>
<comment type="subcellular location">
    <subcellularLocation>
        <location evidence="1">Mitochondrion</location>
    </subcellularLocation>
</comment>